<evidence type="ECO:0000313" key="3">
    <source>
        <dbReference type="Proteomes" id="UP000198598"/>
    </source>
</evidence>
<keyword evidence="1" id="KW-0812">Transmembrane</keyword>
<feature type="transmembrane region" description="Helical" evidence="1">
    <location>
        <begin position="35"/>
        <end position="55"/>
    </location>
</feature>
<dbReference type="AlphaFoldDB" id="A0A1I2CT79"/>
<organism evidence="2 3">
    <name type="scientific">Spirosoma endophyticum</name>
    <dbReference type="NCBI Taxonomy" id="662367"/>
    <lineage>
        <taxon>Bacteria</taxon>
        <taxon>Pseudomonadati</taxon>
        <taxon>Bacteroidota</taxon>
        <taxon>Cytophagia</taxon>
        <taxon>Cytophagales</taxon>
        <taxon>Cytophagaceae</taxon>
        <taxon>Spirosoma</taxon>
    </lineage>
</organism>
<name>A0A1I2CT79_9BACT</name>
<keyword evidence="1" id="KW-0472">Membrane</keyword>
<gene>
    <name evidence="2" type="ORF">SAMN05216167_11832</name>
</gene>
<dbReference type="STRING" id="662367.SAMN05216167_11832"/>
<dbReference type="EMBL" id="FOLQ01000018">
    <property type="protein sequence ID" value="SFE70940.1"/>
    <property type="molecule type" value="Genomic_DNA"/>
</dbReference>
<accession>A0A1I2CT79</accession>
<evidence type="ECO:0000256" key="1">
    <source>
        <dbReference type="SAM" id="Phobius"/>
    </source>
</evidence>
<feature type="transmembrane region" description="Helical" evidence="1">
    <location>
        <begin position="147"/>
        <end position="168"/>
    </location>
</feature>
<protein>
    <submittedName>
        <fullName evidence="2">Uncharacterized protein</fullName>
    </submittedName>
</protein>
<feature type="transmembrane region" description="Helical" evidence="1">
    <location>
        <begin position="75"/>
        <end position="95"/>
    </location>
</feature>
<evidence type="ECO:0000313" key="2">
    <source>
        <dbReference type="EMBL" id="SFE70940.1"/>
    </source>
</evidence>
<keyword evidence="3" id="KW-1185">Reference proteome</keyword>
<dbReference type="Proteomes" id="UP000198598">
    <property type="component" value="Unassembled WGS sequence"/>
</dbReference>
<feature type="transmembrane region" description="Helical" evidence="1">
    <location>
        <begin position="6"/>
        <end position="23"/>
    </location>
</feature>
<reference evidence="2 3" key="1">
    <citation type="submission" date="2016-10" db="EMBL/GenBank/DDBJ databases">
        <authorList>
            <person name="de Groot N.N."/>
        </authorList>
    </citation>
    <scope>NUCLEOTIDE SEQUENCE [LARGE SCALE GENOMIC DNA]</scope>
    <source>
        <strain evidence="2 3">DSM 26130</strain>
    </source>
</reference>
<proteinExistence type="predicted"/>
<feature type="transmembrane region" description="Helical" evidence="1">
    <location>
        <begin position="107"/>
        <end position="127"/>
    </location>
</feature>
<sequence length="358" mass="40436">MLGYIFFFITVLFYIGLAMIMPPKPITGGNNSMGYGLALVYLSLGFAVSSLILTISIRSAGGFDWVSSEALTRTGLVLLAWLGVALTIFFCALFKQEWHEDGLYPSFLHWIAMGYGQLWIPLLWLMACLLSLNPAWLSTLPLQAFNIPFWVGLSISTLYSGGLLVGYVRESVQQAQARVARQLDDEKRWHQIRLDEVAAYKSGDPIITLLGYSGRYQDDDVRQAALVKIKAHPNWEAELLDLLTHKRGDREVYNFLDGNLVDHPGEFVEPLKQSILRLSASIKADIKDSNNLQSWSFEMYGVDQLLRAIDDQFSGQGNEFYPDVIRLQQALNTPPPERFKGIHFATTDLVNTWLARHR</sequence>
<dbReference type="RefSeq" id="WP_093832497.1">
    <property type="nucleotide sequence ID" value="NZ_FOLQ01000018.1"/>
</dbReference>
<dbReference type="OrthoDB" id="940374at2"/>
<keyword evidence="1" id="KW-1133">Transmembrane helix</keyword>